<dbReference type="RefSeq" id="WP_179531535.1">
    <property type="nucleotide sequence ID" value="NZ_BAAAPP010000005.1"/>
</dbReference>
<name>A0A7Y9YEI6_9ACTN</name>
<reference evidence="3 4" key="1">
    <citation type="submission" date="2020-07" db="EMBL/GenBank/DDBJ databases">
        <title>Sequencing the genomes of 1000 actinobacteria strains.</title>
        <authorList>
            <person name="Klenk H.-P."/>
        </authorList>
    </citation>
    <scope>NUCLEOTIDE SEQUENCE [LARGE SCALE GENOMIC DNA]</scope>
    <source>
        <strain evidence="3 4">DSM 18248</strain>
    </source>
</reference>
<keyword evidence="1" id="KW-1133">Transmembrane helix</keyword>
<proteinExistence type="predicted"/>
<evidence type="ECO:0000256" key="1">
    <source>
        <dbReference type="SAM" id="Phobius"/>
    </source>
</evidence>
<dbReference type="EMBL" id="JACBZI010000001">
    <property type="protein sequence ID" value="NYI10743.1"/>
    <property type="molecule type" value="Genomic_DNA"/>
</dbReference>
<gene>
    <name evidence="3" type="ORF">BKA05_002258</name>
</gene>
<feature type="transmembrane region" description="Helical" evidence="1">
    <location>
        <begin position="21"/>
        <end position="43"/>
    </location>
</feature>
<keyword evidence="1" id="KW-0812">Transmembrane</keyword>
<dbReference type="AlphaFoldDB" id="A0A7Y9YEI6"/>
<protein>
    <submittedName>
        <fullName evidence="3">Flp pilus assembly protein TadG</fullName>
    </submittedName>
</protein>
<evidence type="ECO:0000259" key="2">
    <source>
        <dbReference type="Pfam" id="PF07811"/>
    </source>
</evidence>
<keyword evidence="1" id="KW-0472">Membrane</keyword>
<comment type="caution">
    <text evidence="3">The sequence shown here is derived from an EMBL/GenBank/DDBJ whole genome shotgun (WGS) entry which is preliminary data.</text>
</comment>
<dbReference type="Proteomes" id="UP000537326">
    <property type="component" value="Unassembled WGS sequence"/>
</dbReference>
<organism evidence="3 4">
    <name type="scientific">Nocardioides marinus</name>
    <dbReference type="NCBI Taxonomy" id="374514"/>
    <lineage>
        <taxon>Bacteria</taxon>
        <taxon>Bacillati</taxon>
        <taxon>Actinomycetota</taxon>
        <taxon>Actinomycetes</taxon>
        <taxon>Propionibacteriales</taxon>
        <taxon>Nocardioidaceae</taxon>
        <taxon>Nocardioides</taxon>
    </lineage>
</organism>
<feature type="domain" description="TadE-like" evidence="2">
    <location>
        <begin position="15"/>
        <end position="57"/>
    </location>
</feature>
<keyword evidence="4" id="KW-1185">Reference proteome</keyword>
<dbReference type="InterPro" id="IPR012495">
    <property type="entry name" value="TadE-like_dom"/>
</dbReference>
<evidence type="ECO:0000313" key="4">
    <source>
        <dbReference type="Proteomes" id="UP000537326"/>
    </source>
</evidence>
<sequence length="146" mass="15296">MTGPSTRSRRRSDRGSVVVEFALVVPLVVLVVLAVVQYGYHYWAMQTASATAREAARRLIVGTDPVCTVTEAQARASGPAVGSTVPSVVYAYDNAGNTAERGALVTVTVTIQSLDVGLVPLPSGGLVTQTASNRVENVPIDPLLCQ</sequence>
<accession>A0A7Y9YEI6</accession>
<evidence type="ECO:0000313" key="3">
    <source>
        <dbReference type="EMBL" id="NYI10743.1"/>
    </source>
</evidence>
<dbReference type="Pfam" id="PF07811">
    <property type="entry name" value="TadE"/>
    <property type="match status" value="1"/>
</dbReference>